<sequence length="120" mass="13968">MDHTWIGKRLKDGRRGNSLYDYQLWNCYDFTLNGLPRTNNGLEAFNNAFKISVEISHPTLSRFMNRLVDEHAKTTFELSHPPHQSNISDTEAYLIGIVKQYENFSSFNEYFNALLGVDIF</sequence>
<protein>
    <submittedName>
        <fullName evidence="2">Transposase</fullName>
    </submittedName>
</protein>
<evidence type="ECO:0000313" key="2">
    <source>
        <dbReference type="WBParaSite" id="ACRNAN_scaffold30711.g15614.t1"/>
    </source>
</evidence>
<proteinExistence type="predicted"/>
<keyword evidence="1" id="KW-1185">Reference proteome</keyword>
<accession>A0A914DMD5</accession>
<dbReference type="Proteomes" id="UP000887540">
    <property type="component" value="Unplaced"/>
</dbReference>
<name>A0A914DMD5_9BILA</name>
<organism evidence="1 2">
    <name type="scientific">Acrobeloides nanus</name>
    <dbReference type="NCBI Taxonomy" id="290746"/>
    <lineage>
        <taxon>Eukaryota</taxon>
        <taxon>Metazoa</taxon>
        <taxon>Ecdysozoa</taxon>
        <taxon>Nematoda</taxon>
        <taxon>Chromadorea</taxon>
        <taxon>Rhabditida</taxon>
        <taxon>Tylenchina</taxon>
        <taxon>Cephalobomorpha</taxon>
        <taxon>Cephaloboidea</taxon>
        <taxon>Cephalobidae</taxon>
        <taxon>Acrobeloides</taxon>
    </lineage>
</organism>
<dbReference type="WBParaSite" id="ACRNAN_scaffold30711.g15614.t1">
    <property type="protein sequence ID" value="ACRNAN_scaffold30711.g15614.t1"/>
    <property type="gene ID" value="ACRNAN_scaffold30711.g15614"/>
</dbReference>
<dbReference type="AlphaFoldDB" id="A0A914DMD5"/>
<evidence type="ECO:0000313" key="1">
    <source>
        <dbReference type="Proteomes" id="UP000887540"/>
    </source>
</evidence>
<reference evidence="2" key="1">
    <citation type="submission" date="2022-11" db="UniProtKB">
        <authorList>
            <consortium name="WormBaseParasite"/>
        </authorList>
    </citation>
    <scope>IDENTIFICATION</scope>
</reference>